<evidence type="ECO:0000256" key="2">
    <source>
        <dbReference type="ARBA" id="ARBA00022603"/>
    </source>
</evidence>
<gene>
    <name evidence="6" type="ORF">Prubr_48350</name>
</gene>
<dbReference type="InterPro" id="IPR029063">
    <property type="entry name" value="SAM-dependent_MTases_sf"/>
</dbReference>
<dbReference type="Proteomes" id="UP000680866">
    <property type="component" value="Chromosome"/>
</dbReference>
<dbReference type="InterPro" id="IPR050723">
    <property type="entry name" value="CFA/CMAS"/>
</dbReference>
<dbReference type="AlphaFoldDB" id="A0A810N5L4"/>
<dbReference type="InterPro" id="IPR003333">
    <property type="entry name" value="CMAS"/>
</dbReference>
<dbReference type="GO" id="GO:0032259">
    <property type="term" value="P:methylation"/>
    <property type="evidence" value="ECO:0007669"/>
    <property type="project" value="UniProtKB-KW"/>
</dbReference>
<dbReference type="PANTHER" id="PTHR43667">
    <property type="entry name" value="CYCLOPROPANE-FATTY-ACYL-PHOSPHOLIPID SYNTHASE"/>
    <property type="match status" value="1"/>
</dbReference>
<dbReference type="SUPFAM" id="SSF53335">
    <property type="entry name" value="S-adenosyl-L-methionine-dependent methyltransferases"/>
    <property type="match status" value="1"/>
</dbReference>
<dbReference type="GO" id="GO:0008168">
    <property type="term" value="F:methyltransferase activity"/>
    <property type="evidence" value="ECO:0007669"/>
    <property type="project" value="UniProtKB-KW"/>
</dbReference>
<dbReference type="PIRSF" id="PIRSF003085">
    <property type="entry name" value="CMAS"/>
    <property type="match status" value="1"/>
</dbReference>
<sequence>MTPADVLTALGRRYQTFSATRPAVPFAVAPAGGTAHTFGAGDPLFTIIVADDRGAKALAGLDQFGVAVAYLQGWLDVEGDLAAALRMRAFFNDFHPLSYLSRFTPGALVRGRREDDRRAISAHYDEDSEFFLTFLDRRHRCYTEGVFVADDEPLEDAMTRKMDLALDLIGVKPGDRVLEVGGGWGAFAEHAARRGVDVTTTTLSRESERFLTGFFEREGLPVRVVRQHIYAYRDDRPYDAIVNMGVTEHLPDYRTTLRKYAELLRPGGRVYLDALAMRRKHVASTFMKRYIYPGNSAPLLLHQYLRHVARSPFELLRVEDDRHNYFLTCREWARRLDAARDEIVARWGEPLYRRFRLFLWGSAAGFDTGLVQAYRWVLRLPGAPG</sequence>
<dbReference type="GO" id="GO:0008610">
    <property type="term" value="P:lipid biosynthetic process"/>
    <property type="evidence" value="ECO:0007669"/>
    <property type="project" value="InterPro"/>
</dbReference>
<keyword evidence="5" id="KW-0443">Lipid metabolism</keyword>
<evidence type="ECO:0000313" key="6">
    <source>
        <dbReference type="EMBL" id="BCJ67814.1"/>
    </source>
</evidence>
<keyword evidence="3" id="KW-0808">Transferase</keyword>
<dbReference type="RefSeq" id="WP_246567564.1">
    <property type="nucleotide sequence ID" value="NZ_AP023359.1"/>
</dbReference>
<dbReference type="Pfam" id="PF02353">
    <property type="entry name" value="CMAS"/>
    <property type="match status" value="1"/>
</dbReference>
<reference evidence="6" key="1">
    <citation type="submission" date="2020-08" db="EMBL/GenBank/DDBJ databases">
        <title>Whole genome shotgun sequence of Polymorphospora rubra NBRC 101157.</title>
        <authorList>
            <person name="Komaki H."/>
            <person name="Tamura T."/>
        </authorList>
    </citation>
    <scope>NUCLEOTIDE SEQUENCE</scope>
    <source>
        <strain evidence="6">NBRC 101157</strain>
    </source>
</reference>
<dbReference type="Gene3D" id="3.40.50.150">
    <property type="entry name" value="Vaccinia Virus protein VP39"/>
    <property type="match status" value="1"/>
</dbReference>
<accession>A0A810N5L4</accession>
<dbReference type="PANTHER" id="PTHR43667:SF1">
    <property type="entry name" value="CYCLOPROPANE-FATTY-ACYL-PHOSPHOLIPID SYNTHASE"/>
    <property type="match status" value="1"/>
</dbReference>
<comment type="similarity">
    <text evidence="1">Belongs to the CFA/CMAS family.</text>
</comment>
<dbReference type="CDD" id="cd02440">
    <property type="entry name" value="AdoMet_MTases"/>
    <property type="match status" value="1"/>
</dbReference>
<dbReference type="EMBL" id="AP023359">
    <property type="protein sequence ID" value="BCJ67814.1"/>
    <property type="molecule type" value="Genomic_DNA"/>
</dbReference>
<evidence type="ECO:0000256" key="3">
    <source>
        <dbReference type="ARBA" id="ARBA00022679"/>
    </source>
</evidence>
<evidence type="ECO:0000256" key="1">
    <source>
        <dbReference type="ARBA" id="ARBA00010815"/>
    </source>
</evidence>
<name>A0A810N5L4_9ACTN</name>
<dbReference type="KEGG" id="pry:Prubr_48350"/>
<keyword evidence="2" id="KW-0489">Methyltransferase</keyword>
<organism evidence="6 7">
    <name type="scientific">Polymorphospora rubra</name>
    <dbReference type="NCBI Taxonomy" id="338584"/>
    <lineage>
        <taxon>Bacteria</taxon>
        <taxon>Bacillati</taxon>
        <taxon>Actinomycetota</taxon>
        <taxon>Actinomycetes</taxon>
        <taxon>Micromonosporales</taxon>
        <taxon>Micromonosporaceae</taxon>
        <taxon>Polymorphospora</taxon>
    </lineage>
</organism>
<keyword evidence="4" id="KW-0949">S-adenosyl-L-methionine</keyword>
<evidence type="ECO:0000256" key="5">
    <source>
        <dbReference type="ARBA" id="ARBA00023098"/>
    </source>
</evidence>
<keyword evidence="7" id="KW-1185">Reference proteome</keyword>
<evidence type="ECO:0000313" key="7">
    <source>
        <dbReference type="Proteomes" id="UP000680866"/>
    </source>
</evidence>
<protein>
    <submittedName>
        <fullName evidence="6">Cyclopropane-fatty-acyl-phospholipid synthase</fullName>
    </submittedName>
</protein>
<proteinExistence type="inferred from homology"/>
<evidence type="ECO:0000256" key="4">
    <source>
        <dbReference type="ARBA" id="ARBA00022691"/>
    </source>
</evidence>